<keyword evidence="2" id="KW-1185">Reference proteome</keyword>
<reference evidence="2" key="2">
    <citation type="journal article" date="2019" name="Mol. Plant Microbe Interact.">
        <title>Genome sequence resources for four phytopathogenic fungi from the Colletotrichum orbiculare species complex.</title>
        <authorList>
            <person name="Gan P."/>
            <person name="Tsushima A."/>
            <person name="Narusaka M."/>
            <person name="Narusaka Y."/>
            <person name="Takano Y."/>
            <person name="Kubo Y."/>
            <person name="Shirasu K."/>
        </authorList>
    </citation>
    <scope>GENOME REANNOTATION</scope>
    <source>
        <strain evidence="2">104-T / ATCC 96160 / CBS 514.97 / LARS 414 / MAFF 240422</strain>
    </source>
</reference>
<evidence type="ECO:0000313" key="1">
    <source>
        <dbReference type="EMBL" id="TDZ20539.1"/>
    </source>
</evidence>
<organism evidence="1 2">
    <name type="scientific">Colletotrichum orbiculare (strain 104-T / ATCC 96160 / CBS 514.97 / LARS 414 / MAFF 240422)</name>
    <name type="common">Cucumber anthracnose fungus</name>
    <name type="synonym">Colletotrichum lagenarium</name>
    <dbReference type="NCBI Taxonomy" id="1213857"/>
    <lineage>
        <taxon>Eukaryota</taxon>
        <taxon>Fungi</taxon>
        <taxon>Dikarya</taxon>
        <taxon>Ascomycota</taxon>
        <taxon>Pezizomycotina</taxon>
        <taxon>Sordariomycetes</taxon>
        <taxon>Hypocreomycetidae</taxon>
        <taxon>Glomerellales</taxon>
        <taxon>Glomerellaceae</taxon>
        <taxon>Colletotrichum</taxon>
        <taxon>Colletotrichum orbiculare species complex</taxon>
    </lineage>
</organism>
<name>A0A484FQ13_COLOR</name>
<protein>
    <submittedName>
        <fullName evidence="1">Uncharacterized protein</fullName>
    </submittedName>
</protein>
<dbReference type="EMBL" id="AMCV02000017">
    <property type="protein sequence ID" value="TDZ20539.1"/>
    <property type="molecule type" value="Genomic_DNA"/>
</dbReference>
<reference evidence="2" key="1">
    <citation type="journal article" date="2013" name="New Phytol.">
        <title>Comparative genomic and transcriptomic analyses reveal the hemibiotrophic stage shift of Colletotrichum fungi.</title>
        <authorList>
            <person name="Gan P."/>
            <person name="Ikeda K."/>
            <person name="Irieda H."/>
            <person name="Narusaka M."/>
            <person name="O'Connell R.J."/>
            <person name="Narusaka Y."/>
            <person name="Takano Y."/>
            <person name="Kubo Y."/>
            <person name="Shirasu K."/>
        </authorList>
    </citation>
    <scope>NUCLEOTIDE SEQUENCE [LARGE SCALE GENOMIC DNA]</scope>
    <source>
        <strain evidence="2">104-T / ATCC 96160 / CBS 514.97 / LARS 414 / MAFF 240422</strain>
    </source>
</reference>
<dbReference type="Proteomes" id="UP000014480">
    <property type="component" value="Unassembled WGS sequence"/>
</dbReference>
<accession>A0A484FQ13</accession>
<comment type="caution">
    <text evidence="1">The sequence shown here is derived from an EMBL/GenBank/DDBJ whole genome shotgun (WGS) entry which is preliminary data.</text>
</comment>
<proteinExistence type="predicted"/>
<evidence type="ECO:0000313" key="2">
    <source>
        <dbReference type="Proteomes" id="UP000014480"/>
    </source>
</evidence>
<gene>
    <name evidence="1" type="ORF">Cob_v006695</name>
</gene>
<dbReference type="AlphaFoldDB" id="A0A484FQ13"/>
<sequence>MFNFGVEPGIGGVETQEVFEHAAAFGLSLGFERWTDSDAGPVLWLMSTPEMMWERSTTSKFEYDEYLDCVSALLLSPGLAYESELLKLHNCCVRGLRRFADAVSTAADVVLHVASLKWWQRVWRSSE</sequence>